<proteinExistence type="predicted"/>
<gene>
    <name evidence="1" type="ORF">Ahy_B05g076796</name>
</gene>
<dbReference type="Proteomes" id="UP000289738">
    <property type="component" value="Chromosome B05"/>
</dbReference>
<dbReference type="EMBL" id="SDMP01000015">
    <property type="protein sequence ID" value="RYR08916.1"/>
    <property type="molecule type" value="Genomic_DNA"/>
</dbReference>
<dbReference type="AlphaFoldDB" id="A0A444Z490"/>
<evidence type="ECO:0000313" key="1">
    <source>
        <dbReference type="EMBL" id="RYR08916.1"/>
    </source>
</evidence>
<name>A0A444Z490_ARAHY</name>
<evidence type="ECO:0000313" key="2">
    <source>
        <dbReference type="Proteomes" id="UP000289738"/>
    </source>
</evidence>
<reference evidence="1 2" key="1">
    <citation type="submission" date="2019-01" db="EMBL/GenBank/DDBJ databases">
        <title>Sequencing of cultivated peanut Arachis hypogaea provides insights into genome evolution and oil improvement.</title>
        <authorList>
            <person name="Chen X."/>
        </authorList>
    </citation>
    <scope>NUCLEOTIDE SEQUENCE [LARGE SCALE GENOMIC DNA]</scope>
    <source>
        <strain evidence="2">cv. Fuhuasheng</strain>
        <tissue evidence="1">Leaves</tissue>
    </source>
</reference>
<accession>A0A444Z490</accession>
<sequence>MKDSSSSSSINTQTLEIQATFKTKQSSEETVQLLAKSRRNQEENMQISIKKKTKKKEQTLFKISYYCSDETLQVVYAVLLKMTTKNQGGKKYNQTKDLKCATRLLSEKFEKMGEPKKVIVRS</sequence>
<keyword evidence="2" id="KW-1185">Reference proteome</keyword>
<organism evidence="1 2">
    <name type="scientific">Arachis hypogaea</name>
    <name type="common">Peanut</name>
    <dbReference type="NCBI Taxonomy" id="3818"/>
    <lineage>
        <taxon>Eukaryota</taxon>
        <taxon>Viridiplantae</taxon>
        <taxon>Streptophyta</taxon>
        <taxon>Embryophyta</taxon>
        <taxon>Tracheophyta</taxon>
        <taxon>Spermatophyta</taxon>
        <taxon>Magnoliopsida</taxon>
        <taxon>eudicotyledons</taxon>
        <taxon>Gunneridae</taxon>
        <taxon>Pentapetalae</taxon>
        <taxon>rosids</taxon>
        <taxon>fabids</taxon>
        <taxon>Fabales</taxon>
        <taxon>Fabaceae</taxon>
        <taxon>Papilionoideae</taxon>
        <taxon>50 kb inversion clade</taxon>
        <taxon>dalbergioids sensu lato</taxon>
        <taxon>Dalbergieae</taxon>
        <taxon>Pterocarpus clade</taxon>
        <taxon>Arachis</taxon>
    </lineage>
</organism>
<protein>
    <submittedName>
        <fullName evidence="1">Uncharacterized protein</fullName>
    </submittedName>
</protein>
<comment type="caution">
    <text evidence="1">The sequence shown here is derived from an EMBL/GenBank/DDBJ whole genome shotgun (WGS) entry which is preliminary data.</text>
</comment>